<proteinExistence type="predicted"/>
<reference evidence="3" key="1">
    <citation type="journal article" date="2023" name="Int. J. Mol. Sci.">
        <title>Genomic and Metabolic Characterization of Plant Growth-Promoting Rhizobacteria Isolated from Nodules of Clovers Grown in Non-Farmed Soil.</title>
        <authorList>
            <person name="Wojcik M."/>
            <person name="Koper P."/>
            <person name="Zebracki K."/>
            <person name="Marczak M."/>
            <person name="Mazur A."/>
        </authorList>
    </citation>
    <scope>NUCLEOTIDE SEQUENCE [LARGE SCALE GENOMIC DNA]</scope>
    <source>
        <strain evidence="3">KB12</strain>
    </source>
</reference>
<dbReference type="Proteomes" id="UP001187203">
    <property type="component" value="Unassembled WGS sequence"/>
</dbReference>
<dbReference type="EMBL" id="JAWJWI010000014">
    <property type="protein sequence ID" value="MDV4188721.1"/>
    <property type="molecule type" value="Genomic_DNA"/>
</dbReference>
<protein>
    <submittedName>
        <fullName evidence="2">Uncharacterized protein</fullName>
    </submittedName>
</protein>
<evidence type="ECO:0000313" key="2">
    <source>
        <dbReference type="EMBL" id="MDV4188721.1"/>
    </source>
</evidence>
<comment type="caution">
    <text evidence="2">The sequence shown here is derived from an EMBL/GenBank/DDBJ whole genome shotgun (WGS) entry which is preliminary data.</text>
</comment>
<evidence type="ECO:0000256" key="1">
    <source>
        <dbReference type="SAM" id="MobiDB-lite"/>
    </source>
</evidence>
<evidence type="ECO:0000313" key="3">
    <source>
        <dbReference type="Proteomes" id="UP001187203"/>
    </source>
</evidence>
<gene>
    <name evidence="2" type="ORF">R1523_24810</name>
</gene>
<organism evidence="2 3">
    <name type="scientific">Rhizobium brockwellii</name>
    <dbReference type="NCBI Taxonomy" id="3019932"/>
    <lineage>
        <taxon>Bacteria</taxon>
        <taxon>Pseudomonadati</taxon>
        <taxon>Pseudomonadota</taxon>
        <taxon>Alphaproteobacteria</taxon>
        <taxon>Hyphomicrobiales</taxon>
        <taxon>Rhizobiaceae</taxon>
        <taxon>Rhizobium/Agrobacterium group</taxon>
        <taxon>Rhizobium</taxon>
    </lineage>
</organism>
<name>A0ABU3YSA0_9HYPH</name>
<accession>A0ABU3YSA0</accession>
<sequence>MSSALRSPARWKDVVVSSKPAQEQGSGEPLALLKPFAISGNSRQSIDRNGGALEIHQRKNHLTRDFCKMGIFDDDSRRAAA</sequence>
<keyword evidence="3" id="KW-1185">Reference proteome</keyword>
<feature type="region of interest" description="Disordered" evidence="1">
    <location>
        <begin position="1"/>
        <end position="28"/>
    </location>
</feature>
<dbReference type="RefSeq" id="WP_130738181.1">
    <property type="nucleotide sequence ID" value="NZ_JAWJWH010000013.1"/>
</dbReference>